<name>A0A918L9P2_9ACTN</name>
<keyword evidence="3" id="KW-1185">Reference proteome</keyword>
<comment type="caution">
    <text evidence="2">The sequence shown here is derived from an EMBL/GenBank/DDBJ whole genome shotgun (WGS) entry which is preliminary data.</text>
</comment>
<protein>
    <submittedName>
        <fullName evidence="2">Uncharacterized protein</fullName>
    </submittedName>
</protein>
<gene>
    <name evidence="2" type="ORF">GCM10010269_73830</name>
</gene>
<reference evidence="2" key="1">
    <citation type="journal article" date="2014" name="Int. J. Syst. Evol. Microbiol.">
        <title>Complete genome sequence of Corynebacterium casei LMG S-19264T (=DSM 44701T), isolated from a smear-ripened cheese.</title>
        <authorList>
            <consortium name="US DOE Joint Genome Institute (JGI-PGF)"/>
            <person name="Walter F."/>
            <person name="Albersmeier A."/>
            <person name="Kalinowski J."/>
            <person name="Ruckert C."/>
        </authorList>
    </citation>
    <scope>NUCLEOTIDE SEQUENCE</scope>
    <source>
        <strain evidence="2">JCM 4386</strain>
    </source>
</reference>
<accession>A0A918L9P2</accession>
<dbReference type="Proteomes" id="UP000606194">
    <property type="component" value="Unassembled WGS sequence"/>
</dbReference>
<dbReference type="EMBL" id="BMTL01000044">
    <property type="protein sequence ID" value="GGS24325.1"/>
    <property type="molecule type" value="Genomic_DNA"/>
</dbReference>
<proteinExistence type="predicted"/>
<dbReference type="AlphaFoldDB" id="A0A918L9P2"/>
<evidence type="ECO:0000313" key="2">
    <source>
        <dbReference type="EMBL" id="GGS24325.1"/>
    </source>
</evidence>
<organism evidence="2 3">
    <name type="scientific">Streptomyces humidus</name>
    <dbReference type="NCBI Taxonomy" id="52259"/>
    <lineage>
        <taxon>Bacteria</taxon>
        <taxon>Bacillati</taxon>
        <taxon>Actinomycetota</taxon>
        <taxon>Actinomycetes</taxon>
        <taxon>Kitasatosporales</taxon>
        <taxon>Streptomycetaceae</taxon>
        <taxon>Streptomyces</taxon>
    </lineage>
</organism>
<feature type="region of interest" description="Disordered" evidence="1">
    <location>
        <begin position="1"/>
        <end position="82"/>
    </location>
</feature>
<evidence type="ECO:0000313" key="3">
    <source>
        <dbReference type="Proteomes" id="UP000606194"/>
    </source>
</evidence>
<evidence type="ECO:0000256" key="1">
    <source>
        <dbReference type="SAM" id="MobiDB-lite"/>
    </source>
</evidence>
<sequence>MSKPVFSQDGDGTDDRTGWPAVIRGRRKQYRKGSTSSEASERYPGEGVGCGRAHREVRQWGSEPEQMLDGRRGRLPEGGASRGHRWFAVPAVHRMQQGAPPAWQVIGSEGRAEGFSAIRIARAEVVNPGTAGHRQ</sequence>
<reference evidence="2" key="2">
    <citation type="submission" date="2020-09" db="EMBL/GenBank/DDBJ databases">
        <authorList>
            <person name="Sun Q."/>
            <person name="Ohkuma M."/>
        </authorList>
    </citation>
    <scope>NUCLEOTIDE SEQUENCE</scope>
    <source>
        <strain evidence="2">JCM 4386</strain>
    </source>
</reference>